<evidence type="ECO:0000259" key="2">
    <source>
        <dbReference type="Pfam" id="PF00535"/>
    </source>
</evidence>
<dbReference type="Gene3D" id="3.90.550.10">
    <property type="entry name" value="Spore Coat Polysaccharide Biosynthesis Protein SpsA, Chain A"/>
    <property type="match status" value="1"/>
</dbReference>
<feature type="domain" description="Galactosyltransferase C-terminal" evidence="3">
    <location>
        <begin position="173"/>
        <end position="234"/>
    </location>
</feature>
<dbReference type="EMBL" id="JAGUCN010000006">
    <property type="protein sequence ID" value="MBS2211237.1"/>
    <property type="molecule type" value="Genomic_DNA"/>
</dbReference>
<sequence>MNIPSGSPTISLIISTYNRPQALYHVLQSVRVQKEMPHEVIVADDGSGDETRQVIEQCQRDFPVPLIHAWQEDDGFRLAANKNHAASKASGNYLLFLDGDLVMHPNYIKDNRITATKGYFVVNTRVMLDETFTKDVFKKKQFSISASQLFKQKNSKNGLHMPRLGKLIPTKQKLKPCRGGLMGIWKEDFVAVNGMNEDFVGWGFEDTDLFIRLFNYGLKRHNNKFRALTYHLYHPIENTDNAQNNKALAEKMKGNSSYFCTNGLDKYLPKQ</sequence>
<reference evidence="4 5" key="1">
    <citation type="journal article" date="2014" name="Int. J. Syst. Evol. Microbiol.">
        <title>Carboxylicivirga gen. nov. in the family Marinilabiliaceae with two novel species, Carboxylicivirga mesophila sp. nov. and Carboxylicivirga taeanensis sp. nov., and reclassification of Cytophaga fermentans as Saccharicrinis fermentans gen. nov., comb. nov.</title>
        <authorList>
            <person name="Yang S.H."/>
            <person name="Seo H.S."/>
            <person name="Woo J.H."/>
            <person name="Oh H.M."/>
            <person name="Jang H."/>
            <person name="Lee J.H."/>
            <person name="Kim S.J."/>
            <person name="Kwon K.K."/>
        </authorList>
    </citation>
    <scope>NUCLEOTIDE SEQUENCE [LARGE SCALE GENOMIC DNA]</scope>
    <source>
        <strain evidence="4 5">JCM 18290</strain>
    </source>
</reference>
<name>A0ABS5K8P0_9BACT</name>
<accession>A0ABS5K8P0</accession>
<dbReference type="PANTHER" id="PTHR22916">
    <property type="entry name" value="GLYCOSYLTRANSFERASE"/>
    <property type="match status" value="1"/>
</dbReference>
<dbReference type="InterPro" id="IPR001173">
    <property type="entry name" value="Glyco_trans_2-like"/>
</dbReference>
<proteinExistence type="predicted"/>
<evidence type="ECO:0000313" key="5">
    <source>
        <dbReference type="Proteomes" id="UP000721861"/>
    </source>
</evidence>
<organism evidence="4 5">
    <name type="scientific">Carboxylicivirga mesophila</name>
    <dbReference type="NCBI Taxonomy" id="1166478"/>
    <lineage>
        <taxon>Bacteria</taxon>
        <taxon>Pseudomonadati</taxon>
        <taxon>Bacteroidota</taxon>
        <taxon>Bacteroidia</taxon>
        <taxon>Marinilabiliales</taxon>
        <taxon>Marinilabiliaceae</taxon>
        <taxon>Carboxylicivirga</taxon>
    </lineage>
</organism>
<keyword evidence="1" id="KW-0808">Transferase</keyword>
<dbReference type="RefSeq" id="WP_212227257.1">
    <property type="nucleotide sequence ID" value="NZ_JAGUCN010000006.1"/>
</dbReference>
<keyword evidence="5" id="KW-1185">Reference proteome</keyword>
<feature type="domain" description="Glycosyltransferase 2-like" evidence="2">
    <location>
        <begin position="11"/>
        <end position="110"/>
    </location>
</feature>
<evidence type="ECO:0000313" key="4">
    <source>
        <dbReference type="EMBL" id="MBS2211237.1"/>
    </source>
</evidence>
<comment type="caution">
    <text evidence="4">The sequence shown here is derived from an EMBL/GenBank/DDBJ whole genome shotgun (WGS) entry which is preliminary data.</text>
</comment>
<dbReference type="Pfam" id="PF02709">
    <property type="entry name" value="Glyco_transf_7C"/>
    <property type="match status" value="1"/>
</dbReference>
<evidence type="ECO:0000256" key="1">
    <source>
        <dbReference type="ARBA" id="ARBA00022679"/>
    </source>
</evidence>
<protein>
    <submittedName>
        <fullName evidence="4">Glycosyltransferase family 2 protein</fullName>
    </submittedName>
</protein>
<dbReference type="Pfam" id="PF00535">
    <property type="entry name" value="Glycos_transf_2"/>
    <property type="match status" value="1"/>
</dbReference>
<evidence type="ECO:0000259" key="3">
    <source>
        <dbReference type="Pfam" id="PF02709"/>
    </source>
</evidence>
<dbReference type="InterPro" id="IPR027791">
    <property type="entry name" value="Galactosyl_T_C"/>
</dbReference>
<dbReference type="CDD" id="cd06420">
    <property type="entry name" value="GT2_Chondriotin_Pol_N"/>
    <property type="match status" value="1"/>
</dbReference>
<dbReference type="SUPFAM" id="SSF53448">
    <property type="entry name" value="Nucleotide-diphospho-sugar transferases"/>
    <property type="match status" value="1"/>
</dbReference>
<dbReference type="InterPro" id="IPR029044">
    <property type="entry name" value="Nucleotide-diphossugar_trans"/>
</dbReference>
<dbReference type="Proteomes" id="UP000721861">
    <property type="component" value="Unassembled WGS sequence"/>
</dbReference>
<gene>
    <name evidence="4" type="ORF">KEM09_07490</name>
</gene>